<comment type="caution">
    <text evidence="2">The sequence shown here is derived from an EMBL/GenBank/DDBJ whole genome shotgun (WGS) entry which is preliminary data.</text>
</comment>
<evidence type="ECO:0000313" key="3">
    <source>
        <dbReference type="Proteomes" id="UP001337681"/>
    </source>
</evidence>
<dbReference type="Pfam" id="PF13508">
    <property type="entry name" value="Acetyltransf_7"/>
    <property type="match status" value="1"/>
</dbReference>
<dbReference type="Proteomes" id="UP001337681">
    <property type="component" value="Unassembled WGS sequence"/>
</dbReference>
<sequence length="167" mass="19098">MISFRIATEPDLEIVRQIAYETWPNTYNEVIGEAQVKFMLDKMYNKEELLSQLLAGCIFIIAQRDGKDVGFMSYELTNHSDGIYKLHKLYLLPEAHGGGFGKIMINVVFKQIKSLGGKKLQLNVNKKNKALFFYERMGFKIKEAVVLDIGNGFVMDDYVMEIDLQSA</sequence>
<dbReference type="PANTHER" id="PTHR43617">
    <property type="entry name" value="L-AMINO ACID N-ACETYLTRANSFERASE"/>
    <property type="match status" value="1"/>
</dbReference>
<dbReference type="InterPro" id="IPR000182">
    <property type="entry name" value="GNAT_dom"/>
</dbReference>
<dbReference type="InterPro" id="IPR050276">
    <property type="entry name" value="MshD_Acetyltransferase"/>
</dbReference>
<reference evidence="2 3" key="1">
    <citation type="submission" date="2024-01" db="EMBL/GenBank/DDBJ databases">
        <title>Pedobacter sp. nov., isolated from oil-contaminated soil.</title>
        <authorList>
            <person name="Le N.T.T."/>
        </authorList>
    </citation>
    <scope>NUCLEOTIDE SEQUENCE [LARGE SCALE GENOMIC DNA]</scope>
    <source>
        <strain evidence="2 3">VNH31</strain>
    </source>
</reference>
<name>A0ABU7GZW2_9SPHI</name>
<dbReference type="Gene3D" id="3.40.630.30">
    <property type="match status" value="1"/>
</dbReference>
<protein>
    <submittedName>
        <fullName evidence="2">GNAT family N-acetyltransferase</fullName>
    </submittedName>
</protein>
<dbReference type="EMBL" id="JAZDQU010000001">
    <property type="protein sequence ID" value="MEE1884357.1"/>
    <property type="molecule type" value="Genomic_DNA"/>
</dbReference>
<dbReference type="InterPro" id="IPR016181">
    <property type="entry name" value="Acyl_CoA_acyltransferase"/>
</dbReference>
<accession>A0ABU7GZW2</accession>
<dbReference type="CDD" id="cd04301">
    <property type="entry name" value="NAT_SF"/>
    <property type="match status" value="1"/>
</dbReference>
<dbReference type="PROSITE" id="PS51186">
    <property type="entry name" value="GNAT"/>
    <property type="match status" value="1"/>
</dbReference>
<evidence type="ECO:0000259" key="1">
    <source>
        <dbReference type="PROSITE" id="PS51186"/>
    </source>
</evidence>
<feature type="domain" description="N-acetyltransferase" evidence="1">
    <location>
        <begin position="2"/>
        <end position="165"/>
    </location>
</feature>
<proteinExistence type="predicted"/>
<gene>
    <name evidence="2" type="ORF">VRU49_02880</name>
</gene>
<organism evidence="2 3">
    <name type="scientific">Pedobacter flavus</name>
    <dbReference type="NCBI Taxonomy" id="3113906"/>
    <lineage>
        <taxon>Bacteria</taxon>
        <taxon>Pseudomonadati</taxon>
        <taxon>Bacteroidota</taxon>
        <taxon>Sphingobacteriia</taxon>
        <taxon>Sphingobacteriales</taxon>
        <taxon>Sphingobacteriaceae</taxon>
        <taxon>Pedobacter</taxon>
    </lineage>
</organism>
<dbReference type="RefSeq" id="WP_330145274.1">
    <property type="nucleotide sequence ID" value="NZ_JAZDQU010000001.1"/>
</dbReference>
<evidence type="ECO:0000313" key="2">
    <source>
        <dbReference type="EMBL" id="MEE1884357.1"/>
    </source>
</evidence>
<dbReference type="SUPFAM" id="SSF55729">
    <property type="entry name" value="Acyl-CoA N-acyltransferases (Nat)"/>
    <property type="match status" value="1"/>
</dbReference>
<keyword evidence="3" id="KW-1185">Reference proteome</keyword>